<evidence type="ECO:0000313" key="3">
    <source>
        <dbReference type="EMBL" id="CAK9142472.1"/>
    </source>
</evidence>
<evidence type="ECO:0000259" key="2">
    <source>
        <dbReference type="Pfam" id="PF02897"/>
    </source>
</evidence>
<dbReference type="SUPFAM" id="SSF50993">
    <property type="entry name" value="Peptidase/esterase 'gauge' domain"/>
    <property type="match status" value="1"/>
</dbReference>
<dbReference type="Gene3D" id="2.130.10.120">
    <property type="entry name" value="Prolyl oligopeptidase, N-terminal domain"/>
    <property type="match status" value="1"/>
</dbReference>
<dbReference type="Pfam" id="PF02897">
    <property type="entry name" value="Peptidase_S9_N"/>
    <property type="match status" value="1"/>
</dbReference>
<dbReference type="AlphaFoldDB" id="A0ABC8RDU2"/>
<gene>
    <name evidence="3" type="ORF">ILEXP_LOCUS10153</name>
</gene>
<keyword evidence="4" id="KW-1185">Reference proteome</keyword>
<dbReference type="PANTHER" id="PTHR11757:SF12">
    <property type="entry name" value="PROLYL ENDOPEPTIDASE"/>
    <property type="match status" value="1"/>
</dbReference>
<sequence>MAALAILSITRKSIKRTHLSSILRLSPTISSSPFSSPSKNHQPFSTLSKTQSPPVPKKVPFTVSAHGMTWQDPYHWMSNINDPDFIDYIKQENLYAEAFMDDTQKVQQTLYSEMISKMPFKISTPPERWGPWSYYQYIPDGKEYPVLCRKLAAKRKGWVHAIVNYVRGGFGREEVLLDWNEIAERYGYVHVGTCRVSPDHNYLAYTVDTTGGEQFTLQIKDLRSGCALPKLGVGRVVSLAWAQDSCTLFYTMSDENQRPYRVLCTKLGSDSVADVPIYTENDSSFHVDITSTKDGKFITVYVIKATNPQQGLQRVCKRVSGVQCFLEHHNGFFYILTNASLSEDKDLPDSGNFYLARCRVDDMQATNLQNVLMPSKDIIVQDMDIFNEHLVLSLNKKGSPVICSIKMPIDANCENQVTIEDLNPWFFPLPSNLCSIVPGSNHDFMTSVFRAVISSPVNQVTIEDLNPWFFPLPSNLCSIVPGSNHDFMTSVFRAVISSPVETAAIFTAKFTTIAESTMILDSYD</sequence>
<accession>A0ABC8RDU2</accession>
<dbReference type="Proteomes" id="UP001642360">
    <property type="component" value="Unassembled WGS sequence"/>
</dbReference>
<feature type="region of interest" description="Disordered" evidence="1">
    <location>
        <begin position="30"/>
        <end position="55"/>
    </location>
</feature>
<dbReference type="PANTHER" id="PTHR11757">
    <property type="entry name" value="PROTEASE FAMILY S9A OLIGOPEPTIDASE"/>
    <property type="match status" value="1"/>
</dbReference>
<evidence type="ECO:0000313" key="4">
    <source>
        <dbReference type="Proteomes" id="UP001642360"/>
    </source>
</evidence>
<proteinExistence type="predicted"/>
<dbReference type="InterPro" id="IPR051543">
    <property type="entry name" value="Serine_Peptidase_S9A"/>
</dbReference>
<evidence type="ECO:0000256" key="1">
    <source>
        <dbReference type="SAM" id="MobiDB-lite"/>
    </source>
</evidence>
<name>A0ABC8RDU2_9AQUA</name>
<organism evidence="3 4">
    <name type="scientific">Ilex paraguariensis</name>
    <name type="common">yerba mate</name>
    <dbReference type="NCBI Taxonomy" id="185542"/>
    <lineage>
        <taxon>Eukaryota</taxon>
        <taxon>Viridiplantae</taxon>
        <taxon>Streptophyta</taxon>
        <taxon>Embryophyta</taxon>
        <taxon>Tracheophyta</taxon>
        <taxon>Spermatophyta</taxon>
        <taxon>Magnoliopsida</taxon>
        <taxon>eudicotyledons</taxon>
        <taxon>Gunneridae</taxon>
        <taxon>Pentapetalae</taxon>
        <taxon>asterids</taxon>
        <taxon>campanulids</taxon>
        <taxon>Aquifoliales</taxon>
        <taxon>Aquifoliaceae</taxon>
        <taxon>Ilex</taxon>
    </lineage>
</organism>
<dbReference type="InterPro" id="IPR023302">
    <property type="entry name" value="Pept_S9A_N"/>
</dbReference>
<feature type="domain" description="Peptidase S9A N-terminal" evidence="2">
    <location>
        <begin position="53"/>
        <end position="411"/>
    </location>
</feature>
<comment type="caution">
    <text evidence="3">The sequence shown here is derived from an EMBL/GenBank/DDBJ whole genome shotgun (WGS) entry which is preliminary data.</text>
</comment>
<feature type="compositionally biased region" description="Polar residues" evidence="1">
    <location>
        <begin position="39"/>
        <end position="52"/>
    </location>
</feature>
<reference evidence="3 4" key="1">
    <citation type="submission" date="2024-02" db="EMBL/GenBank/DDBJ databases">
        <authorList>
            <person name="Vignale AGUSTIN F."/>
            <person name="Sosa J E."/>
            <person name="Modenutti C."/>
        </authorList>
    </citation>
    <scope>NUCLEOTIDE SEQUENCE [LARGE SCALE GENOMIC DNA]</scope>
</reference>
<protein>
    <recommendedName>
        <fullName evidence="2">Peptidase S9A N-terminal domain-containing protein</fullName>
    </recommendedName>
</protein>
<dbReference type="EMBL" id="CAUOFW020001225">
    <property type="protein sequence ID" value="CAK9142472.1"/>
    <property type="molecule type" value="Genomic_DNA"/>
</dbReference>